<feature type="domain" description="CzcB N-terminal" evidence="6">
    <location>
        <begin position="49"/>
        <end position="138"/>
    </location>
</feature>
<protein>
    <submittedName>
        <fullName evidence="9">Efflux RND transporter periplasmic adaptor subunit</fullName>
    </submittedName>
</protein>
<dbReference type="InterPro" id="IPR058649">
    <property type="entry name" value="CzcB_C"/>
</dbReference>
<dbReference type="RefSeq" id="WP_266140720.1">
    <property type="nucleotide sequence ID" value="NZ_JAPKNB010000008.1"/>
</dbReference>
<keyword evidence="2" id="KW-0813">Transport</keyword>
<dbReference type="InterPro" id="IPR058792">
    <property type="entry name" value="Beta-barrel_RND_2"/>
</dbReference>
<dbReference type="Proteomes" id="UP001208074">
    <property type="component" value="Unassembled WGS sequence"/>
</dbReference>
<dbReference type="Gene3D" id="2.40.30.170">
    <property type="match status" value="1"/>
</dbReference>
<accession>A0AAW5VSC5</accession>
<evidence type="ECO:0000313" key="10">
    <source>
        <dbReference type="Proteomes" id="UP001208074"/>
    </source>
</evidence>
<dbReference type="Pfam" id="PF25954">
    <property type="entry name" value="Beta-barrel_RND_2"/>
    <property type="match status" value="1"/>
</dbReference>
<dbReference type="InterPro" id="IPR051909">
    <property type="entry name" value="MFP_Cation_Efflux"/>
</dbReference>
<dbReference type="PANTHER" id="PTHR30097">
    <property type="entry name" value="CATION EFFLUX SYSTEM PROTEIN CUSB"/>
    <property type="match status" value="1"/>
</dbReference>
<comment type="similarity">
    <text evidence="1">Belongs to the membrane fusion protein (MFP) (TC 8.A.1) family.</text>
</comment>
<dbReference type="GO" id="GO:0022857">
    <property type="term" value="F:transmembrane transporter activity"/>
    <property type="evidence" value="ECO:0007669"/>
    <property type="project" value="InterPro"/>
</dbReference>
<dbReference type="FunFam" id="2.40.30.170:FF:000010">
    <property type="entry name" value="Efflux RND transporter periplasmic adaptor subunit"/>
    <property type="match status" value="1"/>
</dbReference>
<dbReference type="Gene3D" id="2.40.50.100">
    <property type="match status" value="1"/>
</dbReference>
<reference evidence="9" key="1">
    <citation type="submission" date="2022-11" db="EMBL/GenBank/DDBJ databases">
        <title>Biodiversity and phylogenetic relationships of bacteria.</title>
        <authorList>
            <person name="Machado R.A.R."/>
            <person name="Bhat A."/>
            <person name="Loulou A."/>
            <person name="Kallel S."/>
        </authorList>
    </citation>
    <scope>NUCLEOTIDE SEQUENCE</scope>
    <source>
        <strain evidence="9">DSM 16503</strain>
    </source>
</reference>
<dbReference type="EMBL" id="JAPKNB010000008">
    <property type="protein sequence ID" value="MCX5566043.1"/>
    <property type="molecule type" value="Genomic_DNA"/>
</dbReference>
<feature type="region of interest" description="Disordered" evidence="3">
    <location>
        <begin position="32"/>
        <end position="54"/>
    </location>
</feature>
<dbReference type="AlphaFoldDB" id="A0AAW5VSC5"/>
<dbReference type="GO" id="GO:0046914">
    <property type="term" value="F:transition metal ion binding"/>
    <property type="evidence" value="ECO:0007669"/>
    <property type="project" value="TreeGrafter"/>
</dbReference>
<feature type="domain" description="CzcB-like alpha-helical hairpin" evidence="4">
    <location>
        <begin position="228"/>
        <end position="286"/>
    </location>
</feature>
<evidence type="ECO:0000259" key="5">
    <source>
        <dbReference type="Pfam" id="PF25954"/>
    </source>
</evidence>
<dbReference type="Pfam" id="PF25975">
    <property type="entry name" value="CzcB_C"/>
    <property type="match status" value="1"/>
</dbReference>
<evidence type="ECO:0000256" key="1">
    <source>
        <dbReference type="ARBA" id="ARBA00009477"/>
    </source>
</evidence>
<evidence type="ECO:0000259" key="4">
    <source>
        <dbReference type="Pfam" id="PF25893"/>
    </source>
</evidence>
<feature type="compositionally biased region" description="Polar residues" evidence="3">
    <location>
        <begin position="41"/>
        <end position="53"/>
    </location>
</feature>
<dbReference type="Pfam" id="PF25973">
    <property type="entry name" value="BSH_CzcB"/>
    <property type="match status" value="1"/>
</dbReference>
<evidence type="ECO:0000259" key="6">
    <source>
        <dbReference type="Pfam" id="PF25971"/>
    </source>
</evidence>
<evidence type="ECO:0000256" key="3">
    <source>
        <dbReference type="SAM" id="MobiDB-lite"/>
    </source>
</evidence>
<dbReference type="GO" id="GO:0060003">
    <property type="term" value="P:copper ion export"/>
    <property type="evidence" value="ECO:0007669"/>
    <property type="project" value="TreeGrafter"/>
</dbReference>
<proteinExistence type="inferred from homology"/>
<dbReference type="Pfam" id="PF25893">
    <property type="entry name" value="HH_CzcB"/>
    <property type="match status" value="1"/>
</dbReference>
<feature type="domain" description="CusB-like beta-barrel" evidence="5">
    <location>
        <begin position="335"/>
        <end position="408"/>
    </location>
</feature>
<dbReference type="Gene3D" id="1.10.287.470">
    <property type="entry name" value="Helix hairpin bin"/>
    <property type="match status" value="1"/>
</dbReference>
<dbReference type="PANTHER" id="PTHR30097:SF4">
    <property type="entry name" value="SLR6042 PROTEIN"/>
    <property type="match status" value="1"/>
</dbReference>
<dbReference type="InterPro" id="IPR006143">
    <property type="entry name" value="RND_pump_MFP"/>
</dbReference>
<dbReference type="SUPFAM" id="SSF111369">
    <property type="entry name" value="HlyD-like secretion proteins"/>
    <property type="match status" value="1"/>
</dbReference>
<organism evidence="9 10">
    <name type="scientific">Alcaligenes phenolicus</name>
    <dbReference type="NCBI Taxonomy" id="232846"/>
    <lineage>
        <taxon>Bacteria</taxon>
        <taxon>Pseudomonadati</taxon>
        <taxon>Pseudomonadota</taxon>
        <taxon>Betaproteobacteria</taxon>
        <taxon>Burkholderiales</taxon>
        <taxon>Alcaligenaceae</taxon>
        <taxon>Alcaligenes</taxon>
    </lineage>
</organism>
<dbReference type="InterPro" id="IPR058647">
    <property type="entry name" value="BSH_CzcB-like"/>
</dbReference>
<dbReference type="NCBIfam" id="TIGR01730">
    <property type="entry name" value="RND_mfp"/>
    <property type="match status" value="1"/>
</dbReference>
<sequence length="489" mass="52437">MNFSLLRKHNTLLVGLALASILFLPIPAMSSSAQEEHGHESSTTGPHGGQLTQDDGDALEVNLVEQGEEAYLVIWVSSGGKPVRVNTVSAKAVVTRPDGQAQTMTMRAAGENLKSTESISEPHFFEVDVEAVWEGRKKPLKVRMHKDEGLIPLSQDQIVAAGLELGEVGSANLENRVRFPGEIKFNADWTARVVPRVSGVVQEVSADLGQAVKKGDVLATLSSSMVADLRSEWLAASRRRELAAAAYRREQQLWKEQVSAKQDYQQARTALQEADIAVQNAAQKLLTIGAQPSSKDLSVIEIRAPFNGVIVEKNIALGEALAESESIFTLSDLSSVWAEFVIAPKDIQLVKVGESARVSSTSFAGEAAGQVSYIGSLVGQQTRTATARVVLQNPDMAWRPGLFVTVEVVVDRSDVALAVGNEAIQNIDGESVVFVEVPGGFLAQPVKLGKESSDSTEVLAGLKPGMRYVKANAFVLKSELGKASADHAH</sequence>
<evidence type="ECO:0000256" key="2">
    <source>
        <dbReference type="ARBA" id="ARBA00022448"/>
    </source>
</evidence>
<dbReference type="InterPro" id="IPR058648">
    <property type="entry name" value="HH_CzcB-like"/>
</dbReference>
<dbReference type="GO" id="GO:0030288">
    <property type="term" value="C:outer membrane-bounded periplasmic space"/>
    <property type="evidence" value="ECO:0007669"/>
    <property type="project" value="TreeGrafter"/>
</dbReference>
<dbReference type="GO" id="GO:0015679">
    <property type="term" value="P:plasma membrane copper ion transport"/>
    <property type="evidence" value="ECO:0007669"/>
    <property type="project" value="TreeGrafter"/>
</dbReference>
<evidence type="ECO:0000259" key="7">
    <source>
        <dbReference type="Pfam" id="PF25973"/>
    </source>
</evidence>
<dbReference type="GO" id="GO:0016020">
    <property type="term" value="C:membrane"/>
    <property type="evidence" value="ECO:0007669"/>
    <property type="project" value="InterPro"/>
</dbReference>
<name>A0AAW5VSC5_9BURK</name>
<dbReference type="Gene3D" id="2.40.420.20">
    <property type="match status" value="1"/>
</dbReference>
<dbReference type="InterPro" id="IPR058646">
    <property type="entry name" value="CzcB_N"/>
</dbReference>
<feature type="domain" description="CzcB-like barrel-sandwich hybrid" evidence="7">
    <location>
        <begin position="190"/>
        <end position="332"/>
    </location>
</feature>
<gene>
    <name evidence="9" type="ORF">OSH02_11775</name>
</gene>
<evidence type="ECO:0000313" key="9">
    <source>
        <dbReference type="EMBL" id="MCX5566043.1"/>
    </source>
</evidence>
<comment type="caution">
    <text evidence="9">The sequence shown here is derived from an EMBL/GenBank/DDBJ whole genome shotgun (WGS) entry which is preliminary data.</text>
</comment>
<feature type="domain" description="CzcB-like C-terminal circularly permuted SH3-like" evidence="8">
    <location>
        <begin position="417"/>
        <end position="477"/>
    </location>
</feature>
<evidence type="ECO:0000259" key="8">
    <source>
        <dbReference type="Pfam" id="PF25975"/>
    </source>
</evidence>
<dbReference type="Pfam" id="PF25971">
    <property type="entry name" value="CzcB_N"/>
    <property type="match status" value="1"/>
</dbReference>